<dbReference type="InterPro" id="IPR036291">
    <property type="entry name" value="NAD(P)-bd_dom_sf"/>
</dbReference>
<dbReference type="InterPro" id="IPR057326">
    <property type="entry name" value="KR_dom"/>
</dbReference>
<evidence type="ECO:0000256" key="1">
    <source>
        <dbReference type="ARBA" id="ARBA00006484"/>
    </source>
</evidence>
<feature type="domain" description="Ketoreductase" evidence="3">
    <location>
        <begin position="36"/>
        <end position="224"/>
    </location>
</feature>
<reference evidence="4" key="1">
    <citation type="submission" date="2021-07" db="EMBL/GenBank/DDBJ databases">
        <title>Genome Resource of American Ginseng Black Spot Pathogen Alternaria panax.</title>
        <authorList>
            <person name="Qiu C."/>
            <person name="Wang W."/>
            <person name="Liu Z."/>
        </authorList>
    </citation>
    <scope>NUCLEOTIDE SEQUENCE</scope>
    <source>
        <strain evidence="4">BNCC115425</strain>
    </source>
</reference>
<dbReference type="InterPro" id="IPR002347">
    <property type="entry name" value="SDR_fam"/>
</dbReference>
<proteinExistence type="inferred from homology"/>
<comment type="caution">
    <text evidence="4">The sequence shown here is derived from an EMBL/GenBank/DDBJ whole genome shotgun (WGS) entry which is preliminary data.</text>
</comment>
<dbReference type="CDD" id="cd05233">
    <property type="entry name" value="SDR_c"/>
    <property type="match status" value="1"/>
</dbReference>
<keyword evidence="2" id="KW-0560">Oxidoreductase</keyword>
<evidence type="ECO:0000259" key="3">
    <source>
        <dbReference type="SMART" id="SM00822"/>
    </source>
</evidence>
<organism evidence="4 5">
    <name type="scientific">Alternaria panax</name>
    <dbReference type="NCBI Taxonomy" id="48097"/>
    <lineage>
        <taxon>Eukaryota</taxon>
        <taxon>Fungi</taxon>
        <taxon>Dikarya</taxon>
        <taxon>Ascomycota</taxon>
        <taxon>Pezizomycotina</taxon>
        <taxon>Dothideomycetes</taxon>
        <taxon>Pleosporomycetidae</taxon>
        <taxon>Pleosporales</taxon>
        <taxon>Pleosporineae</taxon>
        <taxon>Pleosporaceae</taxon>
        <taxon>Alternaria</taxon>
        <taxon>Alternaria sect. Panax</taxon>
    </lineage>
</organism>
<dbReference type="EMBL" id="JAANER010000004">
    <property type="protein sequence ID" value="KAG9191080.1"/>
    <property type="molecule type" value="Genomic_DNA"/>
</dbReference>
<evidence type="ECO:0000313" key="4">
    <source>
        <dbReference type="EMBL" id="KAG9191080.1"/>
    </source>
</evidence>
<dbReference type="PANTHER" id="PTHR44196:SF1">
    <property type="entry name" value="DEHYDROGENASE_REDUCTASE SDR FAMILY MEMBER 7B"/>
    <property type="match status" value="1"/>
</dbReference>
<dbReference type="SUPFAM" id="SSF51735">
    <property type="entry name" value="NAD(P)-binding Rossmann-fold domains"/>
    <property type="match status" value="1"/>
</dbReference>
<dbReference type="Gene3D" id="3.40.50.720">
    <property type="entry name" value="NAD(P)-binding Rossmann-like Domain"/>
    <property type="match status" value="1"/>
</dbReference>
<dbReference type="AlphaFoldDB" id="A0AAD4NQV7"/>
<dbReference type="PRINTS" id="PR00081">
    <property type="entry name" value="GDHRDH"/>
</dbReference>
<name>A0AAD4NQV7_9PLEO</name>
<evidence type="ECO:0000313" key="5">
    <source>
        <dbReference type="Proteomes" id="UP001199106"/>
    </source>
</evidence>
<evidence type="ECO:0000256" key="2">
    <source>
        <dbReference type="ARBA" id="ARBA00023002"/>
    </source>
</evidence>
<gene>
    <name evidence="4" type="ORF">G6011_09168</name>
</gene>
<protein>
    <recommendedName>
        <fullName evidence="3">Ketoreductase domain-containing protein</fullName>
    </recommendedName>
</protein>
<dbReference type="Proteomes" id="UP001199106">
    <property type="component" value="Unassembled WGS sequence"/>
</dbReference>
<dbReference type="GO" id="GO:0016020">
    <property type="term" value="C:membrane"/>
    <property type="evidence" value="ECO:0007669"/>
    <property type="project" value="TreeGrafter"/>
</dbReference>
<dbReference type="GO" id="GO:0016491">
    <property type="term" value="F:oxidoreductase activity"/>
    <property type="evidence" value="ECO:0007669"/>
    <property type="project" value="UniProtKB-KW"/>
</dbReference>
<comment type="similarity">
    <text evidence="1">Belongs to the short-chain dehydrogenases/reductases (SDR) family.</text>
</comment>
<accession>A0AAD4NQV7</accession>
<sequence length="300" mass="31727">MDLNDFTAPFQATKTLRREVYPAINPRNPELSAKGKTILITGATGGLGGEVARAWAIAGAKGIVLAGRSKEGLKEPAEAIASLSPSTQVLCLSADLTNEADVKALFSNAVSQLGTVDVVLHAAGSMVGGPVGDLPPSNWFSDYEVNVKGSYILAHYYLKAVAAGTLIFVGTLGASFTFAGMSSYSGSKLALLKLAEYLDAEKRNLRVFTVHPGIVAATETQRGMVVDSLTPFALDKGIQTGGLSLYLAQPKADYLKGSFISVNWDLDELEKHTSEIIEQKLLKLAFLGASLGPEGHPWSK</sequence>
<dbReference type="Pfam" id="PF00106">
    <property type="entry name" value="adh_short"/>
    <property type="match status" value="1"/>
</dbReference>
<dbReference type="PANTHER" id="PTHR44196">
    <property type="entry name" value="DEHYDROGENASE/REDUCTASE SDR FAMILY MEMBER 7B"/>
    <property type="match status" value="1"/>
</dbReference>
<dbReference type="SMART" id="SM00822">
    <property type="entry name" value="PKS_KR"/>
    <property type="match status" value="1"/>
</dbReference>
<keyword evidence="5" id="KW-1185">Reference proteome</keyword>